<name>A0A6G5ADK0_RHIMP</name>
<dbReference type="EMBL" id="GIKN01006792">
    <property type="protein sequence ID" value="NIE49065.1"/>
    <property type="molecule type" value="Transcribed_RNA"/>
</dbReference>
<sequence>MKLGVSNTLDELIEATVTAQHQRLLGSKTGRAILKRLGYEPTREQARSKDIPIQIRDRIKIPPLPRNMNPNFHEGRRKARAEALQSRYTGRQDVAYTDAAEYKSKAAHTAVAVRGDGGLIACCTVLGVETVEAEEVSIALAISQKGIRVVISDSKTL</sequence>
<organism evidence="1">
    <name type="scientific">Rhipicephalus microplus</name>
    <name type="common">Cattle tick</name>
    <name type="synonym">Boophilus microplus</name>
    <dbReference type="NCBI Taxonomy" id="6941"/>
    <lineage>
        <taxon>Eukaryota</taxon>
        <taxon>Metazoa</taxon>
        <taxon>Ecdysozoa</taxon>
        <taxon>Arthropoda</taxon>
        <taxon>Chelicerata</taxon>
        <taxon>Arachnida</taxon>
        <taxon>Acari</taxon>
        <taxon>Parasitiformes</taxon>
        <taxon>Ixodida</taxon>
        <taxon>Ixodoidea</taxon>
        <taxon>Ixodidae</taxon>
        <taxon>Rhipicephalinae</taxon>
        <taxon>Rhipicephalus</taxon>
        <taxon>Boophilus</taxon>
    </lineage>
</organism>
<evidence type="ECO:0000313" key="1">
    <source>
        <dbReference type="EMBL" id="NIE49065.1"/>
    </source>
</evidence>
<proteinExistence type="predicted"/>
<dbReference type="AlphaFoldDB" id="A0A6G5ADK0"/>
<dbReference type="OrthoDB" id="6511177at2759"/>
<protein>
    <submittedName>
        <fullName evidence="1">Putative tick transposon</fullName>
    </submittedName>
</protein>
<accession>A0A6G5ADK0</accession>
<reference evidence="1" key="1">
    <citation type="submission" date="2020-03" db="EMBL/GenBank/DDBJ databases">
        <title>A transcriptome and proteome of the tick Rhipicephalus microplus shaped by the genetic composition of its hosts and developmental stage.</title>
        <authorList>
            <person name="Garcia G.R."/>
            <person name="Ribeiro J.M.C."/>
            <person name="Maruyama S.R."/>
            <person name="Gardinasse L.G."/>
            <person name="Nelson K."/>
            <person name="Ferreira B.R."/>
            <person name="Andrade T.G."/>
            <person name="Santos I.K.F.M."/>
        </authorList>
    </citation>
    <scope>NUCLEOTIDE SEQUENCE</scope>
    <source>
        <strain evidence="1">NSGR</strain>
        <tissue evidence="1">Salivary glands</tissue>
    </source>
</reference>